<dbReference type="HOGENOM" id="CLU_042423_2_0_1"/>
<dbReference type="GO" id="GO:0048787">
    <property type="term" value="C:presynaptic active zone membrane"/>
    <property type="evidence" value="ECO:0000318"/>
    <property type="project" value="GO_Central"/>
</dbReference>
<gene>
    <name evidence="14" type="primary">STX19</name>
</gene>
<dbReference type="Pfam" id="PF00804">
    <property type="entry name" value="Syntaxin"/>
    <property type="match status" value="1"/>
</dbReference>
<dbReference type="GO" id="GO:0005886">
    <property type="term" value="C:plasma membrane"/>
    <property type="evidence" value="ECO:0000318"/>
    <property type="project" value="GO_Central"/>
</dbReference>
<dbReference type="PANTHER" id="PTHR19957">
    <property type="entry name" value="SYNTAXIN"/>
    <property type="match status" value="1"/>
</dbReference>
<feature type="coiled-coil region" evidence="12">
    <location>
        <begin position="48"/>
        <end position="75"/>
    </location>
</feature>
<evidence type="ECO:0000256" key="3">
    <source>
        <dbReference type="ARBA" id="ARBA00009063"/>
    </source>
</evidence>
<protein>
    <recommendedName>
        <fullName evidence="11">Syntaxin-19</fullName>
    </recommendedName>
</protein>
<dbReference type="FunFam" id="1.20.5.110:FF:000022">
    <property type="entry name" value="Syntaxin 19"/>
    <property type="match status" value="1"/>
</dbReference>
<dbReference type="GO" id="GO:0048278">
    <property type="term" value="P:vesicle docking"/>
    <property type="evidence" value="ECO:0000318"/>
    <property type="project" value="GO_Central"/>
</dbReference>
<evidence type="ECO:0000256" key="12">
    <source>
        <dbReference type="SAM" id="Coils"/>
    </source>
</evidence>
<dbReference type="OrthoDB" id="14717at2759"/>
<evidence type="ECO:0000256" key="7">
    <source>
        <dbReference type="ARBA" id="ARBA00023054"/>
    </source>
</evidence>
<dbReference type="GO" id="GO:0012505">
    <property type="term" value="C:endomembrane system"/>
    <property type="evidence" value="ECO:0000318"/>
    <property type="project" value="GO_Central"/>
</dbReference>
<organism evidence="14 15">
    <name type="scientific">Ornithorhynchus anatinus</name>
    <name type="common">Duckbill platypus</name>
    <dbReference type="NCBI Taxonomy" id="9258"/>
    <lineage>
        <taxon>Eukaryota</taxon>
        <taxon>Metazoa</taxon>
        <taxon>Chordata</taxon>
        <taxon>Craniata</taxon>
        <taxon>Vertebrata</taxon>
        <taxon>Euteleostomi</taxon>
        <taxon>Mammalia</taxon>
        <taxon>Monotremata</taxon>
        <taxon>Ornithorhynchidae</taxon>
        <taxon>Ornithorhynchus</taxon>
    </lineage>
</organism>
<dbReference type="OMA" id="CKAICCW"/>
<keyword evidence="5" id="KW-1003">Cell membrane</keyword>
<dbReference type="RefSeq" id="XP_001521876.1">
    <property type="nucleotide sequence ID" value="XM_001521826.5"/>
</dbReference>
<evidence type="ECO:0000259" key="13">
    <source>
        <dbReference type="PROSITE" id="PS50192"/>
    </source>
</evidence>
<dbReference type="GeneID" id="100084463"/>
<dbReference type="GeneTree" id="ENSGT01050000244948"/>
<dbReference type="GO" id="GO:0000149">
    <property type="term" value="F:SNARE binding"/>
    <property type="evidence" value="ECO:0000318"/>
    <property type="project" value="GO_Central"/>
</dbReference>
<evidence type="ECO:0000313" key="15">
    <source>
        <dbReference type="Proteomes" id="UP000002279"/>
    </source>
</evidence>
<keyword evidence="7 12" id="KW-0175">Coiled coil</keyword>
<dbReference type="Gene3D" id="1.20.5.110">
    <property type="match status" value="1"/>
</dbReference>
<dbReference type="FunCoup" id="F7EXD2">
    <property type="interactions" value="122"/>
</dbReference>
<comment type="function">
    <text evidence="9">Plays a role in endosomal trafficking of the epidermal growth factor receptor (EGFR).</text>
</comment>
<dbReference type="GO" id="GO:0031629">
    <property type="term" value="P:synaptic vesicle fusion to presynaptic active zone membrane"/>
    <property type="evidence" value="ECO:0000318"/>
    <property type="project" value="GO_Central"/>
</dbReference>
<feature type="coiled-coil region" evidence="12">
    <location>
        <begin position="203"/>
        <end position="233"/>
    </location>
</feature>
<evidence type="ECO:0000256" key="9">
    <source>
        <dbReference type="ARBA" id="ARBA00059525"/>
    </source>
</evidence>
<dbReference type="GO" id="GO:0031201">
    <property type="term" value="C:SNARE complex"/>
    <property type="evidence" value="ECO:0000318"/>
    <property type="project" value="GO_Central"/>
</dbReference>
<dbReference type="InterPro" id="IPR045242">
    <property type="entry name" value="Syntaxin"/>
</dbReference>
<dbReference type="CDD" id="cd00179">
    <property type="entry name" value="SynN"/>
    <property type="match status" value="1"/>
</dbReference>
<dbReference type="KEGG" id="oaa:100084463"/>
<comment type="subunit">
    <text evidence="10">Interacts with EGFR.</text>
</comment>
<evidence type="ECO:0000256" key="8">
    <source>
        <dbReference type="ARBA" id="ARBA00023136"/>
    </source>
</evidence>
<dbReference type="InterPro" id="IPR006012">
    <property type="entry name" value="Syntaxin/epimorphin_CS"/>
</dbReference>
<dbReference type="InParanoid" id="F7EXD2"/>
<feature type="domain" description="T-SNARE coiled-coil homology" evidence="13">
    <location>
        <begin position="210"/>
        <end position="272"/>
    </location>
</feature>
<dbReference type="InterPro" id="IPR006011">
    <property type="entry name" value="Syntaxin_N"/>
</dbReference>
<evidence type="ECO:0000313" key="14">
    <source>
        <dbReference type="Ensembl" id="ENSOANP00000000769.1"/>
    </source>
</evidence>
<dbReference type="CTD" id="415117"/>
<keyword evidence="6" id="KW-0963">Cytoplasm</keyword>
<keyword evidence="8" id="KW-0472">Membrane</keyword>
<name>F7EXD2_ORNAN</name>
<dbReference type="GO" id="GO:0006886">
    <property type="term" value="P:intracellular protein transport"/>
    <property type="evidence" value="ECO:0000318"/>
    <property type="project" value="GO_Central"/>
</dbReference>
<comment type="subcellular location">
    <subcellularLocation>
        <location evidence="1">Cell membrane</location>
        <topology evidence="1">Peripheral membrane protein</topology>
    </subcellularLocation>
    <subcellularLocation>
        <location evidence="2">Cytoplasm</location>
    </subcellularLocation>
</comment>
<dbReference type="InterPro" id="IPR000727">
    <property type="entry name" value="T_SNARE_dom"/>
</dbReference>
<accession>F7EXD2</accession>
<reference evidence="14 15" key="1">
    <citation type="journal article" date="2008" name="Nature">
        <title>Genome analysis of the platypus reveals unique signatures of evolution.</title>
        <authorList>
            <person name="Warren W.C."/>
            <person name="Hillier L.W."/>
            <person name="Marshall Graves J.A."/>
            <person name="Birney E."/>
            <person name="Ponting C.P."/>
            <person name="Grutzner F."/>
            <person name="Belov K."/>
            <person name="Miller W."/>
            <person name="Clarke L."/>
            <person name="Chinwalla A.T."/>
            <person name="Yang S.P."/>
            <person name="Heger A."/>
            <person name="Locke D.P."/>
            <person name="Miethke P."/>
            <person name="Waters P.D."/>
            <person name="Veyrunes F."/>
            <person name="Fulton L."/>
            <person name="Fulton B."/>
            <person name="Graves T."/>
            <person name="Wallis J."/>
            <person name="Puente X.S."/>
            <person name="Lopez-Otin C."/>
            <person name="Ordonez G.R."/>
            <person name="Eichler E.E."/>
            <person name="Chen L."/>
            <person name="Cheng Z."/>
            <person name="Deakin J.E."/>
            <person name="Alsop A."/>
            <person name="Thompson K."/>
            <person name="Kirby P."/>
            <person name="Papenfuss A.T."/>
            <person name="Wakefield M.J."/>
            <person name="Olender T."/>
            <person name="Lancet D."/>
            <person name="Huttley G.A."/>
            <person name="Smit A.F."/>
            <person name="Pask A."/>
            <person name="Temple-Smith P."/>
            <person name="Batzer M.A."/>
            <person name="Walker J.A."/>
            <person name="Konkel M.K."/>
            <person name="Harris R.S."/>
            <person name="Whittington C.M."/>
            <person name="Wong E.S."/>
            <person name="Gemmell N.J."/>
            <person name="Buschiazzo E."/>
            <person name="Vargas Jentzsch I.M."/>
            <person name="Merkel A."/>
            <person name="Schmitz J."/>
            <person name="Zemann A."/>
            <person name="Churakov G."/>
            <person name="Kriegs J.O."/>
            <person name="Brosius J."/>
            <person name="Murchison E.P."/>
            <person name="Sachidanandam R."/>
            <person name="Smith C."/>
            <person name="Hannon G.J."/>
            <person name="Tsend-Ayush E."/>
            <person name="McMillan D."/>
            <person name="Attenborough R."/>
            <person name="Rens W."/>
            <person name="Ferguson-Smith M."/>
            <person name="Lefevre C.M."/>
            <person name="Sharp J.A."/>
            <person name="Nicholas K.R."/>
            <person name="Ray D.A."/>
            <person name="Kube M."/>
            <person name="Reinhardt R."/>
            <person name="Pringle T.H."/>
            <person name="Taylor J."/>
            <person name="Jones R.C."/>
            <person name="Nixon B."/>
            <person name="Dacheux J.L."/>
            <person name="Niwa H."/>
            <person name="Sekita Y."/>
            <person name="Huang X."/>
            <person name="Stark A."/>
            <person name="Kheradpour P."/>
            <person name="Kellis M."/>
            <person name="Flicek P."/>
            <person name="Chen Y."/>
            <person name="Webber C."/>
            <person name="Hardison R."/>
            <person name="Nelson J."/>
            <person name="Hallsworth-Pepin K."/>
            <person name="Delehaunty K."/>
            <person name="Markovic C."/>
            <person name="Minx P."/>
            <person name="Feng Y."/>
            <person name="Kremitzki C."/>
            <person name="Mitreva M."/>
            <person name="Glasscock J."/>
            <person name="Wylie T."/>
            <person name="Wohldmann P."/>
            <person name="Thiru P."/>
            <person name="Nhan M.N."/>
            <person name="Pohl C.S."/>
            <person name="Smith S.M."/>
            <person name="Hou S."/>
            <person name="Nefedov M."/>
            <person name="de Jong P.J."/>
            <person name="Renfree M.B."/>
            <person name="Mardis E.R."/>
            <person name="Wilson R.K."/>
        </authorList>
    </citation>
    <scope>NUCLEOTIDE SEQUENCE [LARGE SCALE GENOMIC DNA]</scope>
    <source>
        <strain evidence="14 15">Glennie</strain>
    </source>
</reference>
<dbReference type="STRING" id="9258.ENSOANP00000000769"/>
<keyword evidence="4" id="KW-0813">Transport</keyword>
<dbReference type="Ensembl" id="ENSOANT00000000770.2">
    <property type="protein sequence ID" value="ENSOANP00000000769.1"/>
    <property type="gene ID" value="ENSOANG00000000483.2"/>
</dbReference>
<keyword evidence="15" id="KW-1185">Reference proteome</keyword>
<dbReference type="Proteomes" id="UP000002279">
    <property type="component" value="Chromosome 17"/>
</dbReference>
<dbReference type="eggNOG" id="KOG0810">
    <property type="taxonomic scope" value="Eukaryota"/>
</dbReference>
<dbReference type="InterPro" id="IPR010989">
    <property type="entry name" value="SNARE"/>
</dbReference>
<evidence type="ECO:0000256" key="2">
    <source>
        <dbReference type="ARBA" id="ARBA00004496"/>
    </source>
</evidence>
<evidence type="ECO:0000256" key="11">
    <source>
        <dbReference type="ARBA" id="ARBA00069802"/>
    </source>
</evidence>
<reference evidence="14" key="3">
    <citation type="submission" date="2025-09" db="UniProtKB">
        <authorList>
            <consortium name="Ensembl"/>
        </authorList>
    </citation>
    <scope>IDENTIFICATION</scope>
    <source>
        <strain evidence="14">Glennie</strain>
    </source>
</reference>
<dbReference type="SUPFAM" id="SSF47661">
    <property type="entry name" value="t-snare proteins"/>
    <property type="match status" value="1"/>
</dbReference>
<dbReference type="PANTHER" id="PTHR19957:SF29">
    <property type="entry name" value="SYNTAXIN-19"/>
    <property type="match status" value="1"/>
</dbReference>
<reference evidence="14" key="2">
    <citation type="submission" date="2025-08" db="UniProtKB">
        <authorList>
            <consortium name="Ensembl"/>
        </authorList>
    </citation>
    <scope>IDENTIFICATION</scope>
    <source>
        <strain evidence="14">Glennie</strain>
    </source>
</reference>
<dbReference type="Bgee" id="ENSOANG00000000483">
    <property type="expression patterns" value="Expressed in heart and 1 other cell type or tissue"/>
</dbReference>
<evidence type="ECO:0000256" key="1">
    <source>
        <dbReference type="ARBA" id="ARBA00004202"/>
    </source>
</evidence>
<dbReference type="SMART" id="SM00397">
    <property type="entry name" value="t_SNARE"/>
    <property type="match status" value="1"/>
</dbReference>
<dbReference type="GO" id="GO:0005484">
    <property type="term" value="F:SNAP receptor activity"/>
    <property type="evidence" value="ECO:0000318"/>
    <property type="project" value="GO_Central"/>
</dbReference>
<comment type="similarity">
    <text evidence="3">Belongs to the syntaxin family.</text>
</comment>
<dbReference type="PROSITE" id="PS50192">
    <property type="entry name" value="T_SNARE"/>
    <property type="match status" value="1"/>
</dbReference>
<dbReference type="GO" id="GO:0006887">
    <property type="term" value="P:exocytosis"/>
    <property type="evidence" value="ECO:0000318"/>
    <property type="project" value="GO_Central"/>
</dbReference>
<evidence type="ECO:0000256" key="6">
    <source>
        <dbReference type="ARBA" id="ARBA00022490"/>
    </source>
</evidence>
<proteinExistence type="inferred from homology"/>
<evidence type="ECO:0000256" key="5">
    <source>
        <dbReference type="ARBA" id="ARBA00022475"/>
    </source>
</evidence>
<dbReference type="Gene3D" id="1.20.58.70">
    <property type="match status" value="1"/>
</dbReference>
<dbReference type="AlphaFoldDB" id="F7EXD2"/>
<evidence type="ECO:0000256" key="4">
    <source>
        <dbReference type="ARBA" id="ARBA00022448"/>
    </source>
</evidence>
<evidence type="ECO:0000256" key="10">
    <source>
        <dbReference type="ARBA" id="ARBA00062006"/>
    </source>
</evidence>
<dbReference type="PROSITE" id="PS00914">
    <property type="entry name" value="SYNTAXIN"/>
    <property type="match status" value="1"/>
</dbReference>
<sequence length="293" mass="34400">MKDRLQELKQRSKEFELSRVNSCIASVGAEEQGEFPQQAVIYEREPVVERHLHEVQRLQENINTLAEDVQKFGQEQKSLVASMRRFSVLKKESSIAREIKTEAEHINKGLDDFLKEVKKSEVESGPSSAMTRILRSQHAAMFRQFQHIMFMYNNTIATKQEKCKTFIFRQLEVAGKEVTEEEVNDMLQQGKWEVFNESLFTEVNITKAQLSEIEQRHKELINLENQLKDLRDIFIQISLLVEEQGESINNIEMMVNSTQEYVYKTEEKFRLAVRYKKRNPCRVLCCWCCSCCN</sequence>
<dbReference type="FunFam" id="1.20.58.70:FF:000017">
    <property type="entry name" value="Syntaxin 19"/>
    <property type="match status" value="1"/>
</dbReference>